<dbReference type="AlphaFoldDB" id="A0A1G6TRA4"/>
<dbReference type="RefSeq" id="WP_093184919.1">
    <property type="nucleotide sequence ID" value="NZ_FMYH01000006.1"/>
</dbReference>
<evidence type="ECO:0000313" key="1">
    <source>
        <dbReference type="EMBL" id="SDD31600.1"/>
    </source>
</evidence>
<protein>
    <submittedName>
        <fullName evidence="1">Uncharacterized protein</fullName>
    </submittedName>
</protein>
<reference evidence="1 2" key="1">
    <citation type="submission" date="2016-09" db="EMBL/GenBank/DDBJ databases">
        <authorList>
            <person name="Capua I."/>
            <person name="De Benedictis P."/>
            <person name="Joannis T."/>
            <person name="Lombin L.H."/>
            <person name="Cattoli G."/>
        </authorList>
    </citation>
    <scope>NUCLEOTIDE SEQUENCE [LARGE SCALE GENOMIC DNA]</scope>
    <source>
        <strain evidence="1 2">ISLP-3</strain>
    </source>
</reference>
<dbReference type="Proteomes" id="UP000199039">
    <property type="component" value="Unassembled WGS sequence"/>
</dbReference>
<accession>A0A1G6TRA4</accession>
<dbReference type="EMBL" id="FMYH01000006">
    <property type="protein sequence ID" value="SDD31600.1"/>
    <property type="molecule type" value="Genomic_DNA"/>
</dbReference>
<dbReference type="OrthoDB" id="4829763at2"/>
<evidence type="ECO:0000313" key="2">
    <source>
        <dbReference type="Proteomes" id="UP000199039"/>
    </source>
</evidence>
<name>A0A1G6TRA4_9MICO</name>
<organism evidence="1 2">
    <name type="scientific">Sanguibacter gelidistatuariae</name>
    <dbReference type="NCBI Taxonomy" id="1814289"/>
    <lineage>
        <taxon>Bacteria</taxon>
        <taxon>Bacillati</taxon>
        <taxon>Actinomycetota</taxon>
        <taxon>Actinomycetes</taxon>
        <taxon>Micrococcales</taxon>
        <taxon>Sanguibacteraceae</taxon>
        <taxon>Sanguibacter</taxon>
    </lineage>
</organism>
<keyword evidence="2" id="KW-1185">Reference proteome</keyword>
<gene>
    <name evidence="1" type="ORF">SAMN05216410_3173</name>
</gene>
<proteinExistence type="predicted"/>
<dbReference type="STRING" id="1814289.SAMN05216410_3173"/>
<sequence>MSVLSDVLRELEAGADVATVARRLQISDDLAAAAIDHWVDAGRAVRPARTTALAGPGATPAGQPCPGCAPRPLWRMALSCHGCPFATRPIATPPPR</sequence>